<dbReference type="AlphaFoldDB" id="A0A164Y3T2"/>
<proteinExistence type="predicted"/>
<dbReference type="Proteomes" id="UP000076858">
    <property type="component" value="Unassembled WGS sequence"/>
</dbReference>
<keyword evidence="2" id="KW-1185">Reference proteome</keyword>
<dbReference type="EMBL" id="LRGB01000944">
    <property type="protein sequence ID" value="KZS14851.1"/>
    <property type="molecule type" value="Genomic_DNA"/>
</dbReference>
<protein>
    <submittedName>
        <fullName evidence="1">Uncharacterized protein</fullName>
    </submittedName>
</protein>
<name>A0A164Y3T2_9CRUS</name>
<gene>
    <name evidence="1" type="ORF">APZ42_020236</name>
</gene>
<evidence type="ECO:0000313" key="1">
    <source>
        <dbReference type="EMBL" id="KZS14851.1"/>
    </source>
</evidence>
<sequence length="72" mass="7845">MPGISTPFVNRMYPGLEKSDCRRQYLTGDKSRNGKIHGVVSDHTISKPETCCDGTLPEKLVRLGGSSQLIPA</sequence>
<reference evidence="1 2" key="1">
    <citation type="submission" date="2016-03" db="EMBL/GenBank/DDBJ databases">
        <title>EvidentialGene: Evidence-directed Construction of Genes on Genomes.</title>
        <authorList>
            <person name="Gilbert D.G."/>
            <person name="Choi J.-H."/>
            <person name="Mockaitis K."/>
            <person name="Colbourne J."/>
            <person name="Pfrender M."/>
        </authorList>
    </citation>
    <scope>NUCLEOTIDE SEQUENCE [LARGE SCALE GENOMIC DNA]</scope>
    <source>
        <strain evidence="1 2">Xinb3</strain>
        <tissue evidence="1">Complete organism</tissue>
    </source>
</reference>
<evidence type="ECO:0000313" key="2">
    <source>
        <dbReference type="Proteomes" id="UP000076858"/>
    </source>
</evidence>
<comment type="caution">
    <text evidence="1">The sequence shown here is derived from an EMBL/GenBank/DDBJ whole genome shotgun (WGS) entry which is preliminary data.</text>
</comment>
<organism evidence="1 2">
    <name type="scientific">Daphnia magna</name>
    <dbReference type="NCBI Taxonomy" id="35525"/>
    <lineage>
        <taxon>Eukaryota</taxon>
        <taxon>Metazoa</taxon>
        <taxon>Ecdysozoa</taxon>
        <taxon>Arthropoda</taxon>
        <taxon>Crustacea</taxon>
        <taxon>Branchiopoda</taxon>
        <taxon>Diplostraca</taxon>
        <taxon>Cladocera</taxon>
        <taxon>Anomopoda</taxon>
        <taxon>Daphniidae</taxon>
        <taxon>Daphnia</taxon>
    </lineage>
</organism>
<accession>A0A164Y3T2</accession>